<dbReference type="AlphaFoldDB" id="A0A4Y6UX28"/>
<proteinExistence type="inferred from homology"/>
<dbReference type="EMBL" id="CP041217">
    <property type="protein sequence ID" value="QDH21160.1"/>
    <property type="molecule type" value="Genomic_DNA"/>
</dbReference>
<evidence type="ECO:0000313" key="4">
    <source>
        <dbReference type="Proteomes" id="UP000316968"/>
    </source>
</evidence>
<reference evidence="3 4" key="1">
    <citation type="submission" date="2019-06" db="EMBL/GenBank/DDBJ databases">
        <title>Saccharibacillus brassicae sp. nov., an endophytic bacterium isolated from Chinese cabbage seeds (Brassica pekinensis).</title>
        <authorList>
            <person name="Jiang L."/>
            <person name="Lee J."/>
            <person name="Kim S.W."/>
        </authorList>
    </citation>
    <scope>NUCLEOTIDE SEQUENCE [LARGE SCALE GENOMIC DNA]</scope>
    <source>
        <strain evidence="4">KCTC 43072 / ATSA2</strain>
    </source>
</reference>
<dbReference type="Pfam" id="PF04221">
    <property type="entry name" value="RelB"/>
    <property type="match status" value="1"/>
</dbReference>
<evidence type="ECO:0000256" key="1">
    <source>
        <dbReference type="ARBA" id="ARBA00010562"/>
    </source>
</evidence>
<keyword evidence="4" id="KW-1185">Reference proteome</keyword>
<dbReference type="Gene3D" id="1.10.1220.10">
    <property type="entry name" value="Met repressor-like"/>
    <property type="match status" value="1"/>
</dbReference>
<gene>
    <name evidence="3" type="ORF">FFV09_10030</name>
</gene>
<sequence>MTQTNINIRIDEEVKKEAEHLFAELGLNMTTAVNLFIRQAIRQGGIPFEVTTQVDPFYNPANLKRLQESIQQIERGQGVQKTMQDLEHSNHA</sequence>
<evidence type="ECO:0000313" key="3">
    <source>
        <dbReference type="EMBL" id="QDH21160.1"/>
    </source>
</evidence>
<name>A0A4Y6UX28_SACBS</name>
<dbReference type="PANTHER" id="PTHR38781">
    <property type="entry name" value="ANTITOXIN DINJ-RELATED"/>
    <property type="match status" value="1"/>
</dbReference>
<comment type="similarity">
    <text evidence="1">Belongs to the RelB/DinJ antitoxin family.</text>
</comment>
<dbReference type="GO" id="GO:0006355">
    <property type="term" value="P:regulation of DNA-templated transcription"/>
    <property type="evidence" value="ECO:0007669"/>
    <property type="project" value="InterPro"/>
</dbReference>
<accession>A0A4Y6UX28</accession>
<organism evidence="3 4">
    <name type="scientific">Saccharibacillus brassicae</name>
    <dbReference type="NCBI Taxonomy" id="2583377"/>
    <lineage>
        <taxon>Bacteria</taxon>
        <taxon>Bacillati</taxon>
        <taxon>Bacillota</taxon>
        <taxon>Bacilli</taxon>
        <taxon>Bacillales</taxon>
        <taxon>Paenibacillaceae</taxon>
        <taxon>Saccharibacillus</taxon>
    </lineage>
</organism>
<dbReference type="PANTHER" id="PTHR38781:SF1">
    <property type="entry name" value="ANTITOXIN DINJ-RELATED"/>
    <property type="match status" value="1"/>
</dbReference>
<dbReference type="Proteomes" id="UP000316968">
    <property type="component" value="Chromosome"/>
</dbReference>
<dbReference type="InterPro" id="IPR013321">
    <property type="entry name" value="Arc_rbn_hlx_hlx"/>
</dbReference>
<dbReference type="GO" id="GO:0006351">
    <property type="term" value="P:DNA-templated transcription"/>
    <property type="evidence" value="ECO:0007669"/>
    <property type="project" value="TreeGrafter"/>
</dbReference>
<protein>
    <submittedName>
        <fullName evidence="3">Type II toxin-antitoxin system RelB/DinJ family antitoxin</fullName>
    </submittedName>
</protein>
<keyword evidence="2" id="KW-1277">Toxin-antitoxin system</keyword>
<evidence type="ECO:0000256" key="2">
    <source>
        <dbReference type="ARBA" id="ARBA00022649"/>
    </source>
</evidence>
<dbReference type="InterPro" id="IPR007337">
    <property type="entry name" value="RelB/DinJ"/>
</dbReference>
<dbReference type="RefSeq" id="WP_141447707.1">
    <property type="nucleotide sequence ID" value="NZ_CP041217.1"/>
</dbReference>
<dbReference type="OrthoDB" id="9804867at2"/>
<dbReference type="KEGG" id="saca:FFV09_10030"/>
<dbReference type="NCBIfam" id="TIGR02384">
    <property type="entry name" value="RelB_DinJ"/>
    <property type="match status" value="1"/>
</dbReference>